<keyword evidence="2" id="KW-1185">Reference proteome</keyword>
<gene>
    <name evidence="1" type="ORF">PNK_2006</name>
</gene>
<organism evidence="1 2">
    <name type="scientific">Candidatus Protochlamydia naegleriophila</name>
    <dbReference type="NCBI Taxonomy" id="389348"/>
    <lineage>
        <taxon>Bacteria</taxon>
        <taxon>Pseudomonadati</taxon>
        <taxon>Chlamydiota</taxon>
        <taxon>Chlamydiia</taxon>
        <taxon>Parachlamydiales</taxon>
        <taxon>Parachlamydiaceae</taxon>
        <taxon>Candidatus Protochlamydia</taxon>
    </lineage>
</organism>
<dbReference type="RefSeq" id="WP_059061815.1">
    <property type="nucleotide sequence ID" value="NZ_LN879502.1"/>
</dbReference>
<dbReference type="InParanoid" id="A0A0U5JFL0"/>
<name>A0A0U5JFL0_9BACT</name>
<dbReference type="PATRIC" id="fig|389348.3.peg.2258"/>
<proteinExistence type="predicted"/>
<dbReference type="Proteomes" id="UP000069902">
    <property type="component" value="Chromosome cPNK"/>
</dbReference>
<evidence type="ECO:0000313" key="2">
    <source>
        <dbReference type="Proteomes" id="UP000069902"/>
    </source>
</evidence>
<accession>A0A0U5JFL0</accession>
<dbReference type="STRING" id="389348.PNK_2006"/>
<sequence length="64" mass="7192">MNKAQLEKKIAYLEFVHDQLEMELIYVDDLLKSVGFPQGLASAKEVALELLQNGGMEAHNDSEE</sequence>
<reference evidence="2" key="1">
    <citation type="submission" date="2015-09" db="EMBL/GenBank/DDBJ databases">
        <authorList>
            <person name="Bertelli C."/>
        </authorList>
    </citation>
    <scope>NUCLEOTIDE SEQUENCE [LARGE SCALE GENOMIC DNA]</scope>
    <source>
        <strain evidence="2">KNic</strain>
    </source>
</reference>
<dbReference type="KEGG" id="pnl:PNK_2006"/>
<dbReference type="EMBL" id="LN879502">
    <property type="protein sequence ID" value="CUI17610.1"/>
    <property type="molecule type" value="Genomic_DNA"/>
</dbReference>
<dbReference type="AlphaFoldDB" id="A0A0U5JFL0"/>
<protein>
    <submittedName>
        <fullName evidence="1">Uncharacterized protein</fullName>
    </submittedName>
</protein>
<evidence type="ECO:0000313" key="1">
    <source>
        <dbReference type="EMBL" id="CUI17610.1"/>
    </source>
</evidence>